<evidence type="ECO:0000256" key="4">
    <source>
        <dbReference type="ARBA" id="ARBA00022729"/>
    </source>
</evidence>
<proteinExistence type="inferred from homology"/>
<evidence type="ECO:0000256" key="7">
    <source>
        <dbReference type="SAM" id="MobiDB-lite"/>
    </source>
</evidence>
<dbReference type="InterPro" id="IPR006128">
    <property type="entry name" value="Lipoprotein_PsaA-like"/>
</dbReference>
<dbReference type="GO" id="GO:0006829">
    <property type="term" value="P:zinc ion transport"/>
    <property type="evidence" value="ECO:0007669"/>
    <property type="project" value="UniProtKB-KW"/>
</dbReference>
<keyword evidence="9" id="KW-1185">Reference proteome</keyword>
<evidence type="ECO:0000256" key="5">
    <source>
        <dbReference type="ARBA" id="ARBA00022906"/>
    </source>
</evidence>
<keyword evidence="4" id="KW-0732">Signal</keyword>
<evidence type="ECO:0000256" key="2">
    <source>
        <dbReference type="ARBA" id="ARBA00015915"/>
    </source>
</evidence>
<keyword evidence="5" id="KW-0864">Zinc transport</keyword>
<keyword evidence="5" id="KW-0862">Zinc</keyword>
<dbReference type="EMBL" id="FWPT01000004">
    <property type="protein sequence ID" value="SMA46697.1"/>
    <property type="molecule type" value="Genomic_DNA"/>
</dbReference>
<dbReference type="GO" id="GO:0046872">
    <property type="term" value="F:metal ion binding"/>
    <property type="evidence" value="ECO:0007669"/>
    <property type="project" value="InterPro"/>
</dbReference>
<dbReference type="GO" id="GO:0007155">
    <property type="term" value="P:cell adhesion"/>
    <property type="evidence" value="ECO:0007669"/>
    <property type="project" value="InterPro"/>
</dbReference>
<dbReference type="SUPFAM" id="SSF53807">
    <property type="entry name" value="Helical backbone' metal receptor"/>
    <property type="match status" value="1"/>
</dbReference>
<dbReference type="AlphaFoldDB" id="A0A1X7AJJ1"/>
<dbReference type="PRINTS" id="PR00690">
    <property type="entry name" value="ADHESNFAMILY"/>
</dbReference>
<dbReference type="Pfam" id="PF01297">
    <property type="entry name" value="ZnuA"/>
    <property type="match status" value="1"/>
</dbReference>
<dbReference type="Proteomes" id="UP000196573">
    <property type="component" value="Unassembled WGS sequence"/>
</dbReference>
<keyword evidence="5" id="KW-0406">Ion transport</keyword>
<evidence type="ECO:0000256" key="6">
    <source>
        <dbReference type="RuleBase" id="RU003512"/>
    </source>
</evidence>
<feature type="region of interest" description="Disordered" evidence="7">
    <location>
        <begin position="136"/>
        <end position="161"/>
    </location>
</feature>
<name>A0A1X7AJJ1_9GAMM</name>
<dbReference type="InterPro" id="IPR050492">
    <property type="entry name" value="Bact_metal-bind_prot9"/>
</dbReference>
<keyword evidence="3 6" id="KW-0813">Transport</keyword>
<evidence type="ECO:0000313" key="9">
    <source>
        <dbReference type="Proteomes" id="UP000196573"/>
    </source>
</evidence>
<dbReference type="OrthoDB" id="7346865at2"/>
<accession>A0A1X7AJJ1</accession>
<dbReference type="PANTHER" id="PTHR42953:SF3">
    <property type="entry name" value="HIGH-AFFINITY ZINC UPTAKE SYSTEM PROTEIN ZNUA"/>
    <property type="match status" value="1"/>
</dbReference>
<organism evidence="8 9">
    <name type="scientific">Parendozoicomonas haliclonae</name>
    <dbReference type="NCBI Taxonomy" id="1960125"/>
    <lineage>
        <taxon>Bacteria</taxon>
        <taxon>Pseudomonadati</taxon>
        <taxon>Pseudomonadota</taxon>
        <taxon>Gammaproteobacteria</taxon>
        <taxon>Oceanospirillales</taxon>
        <taxon>Endozoicomonadaceae</taxon>
        <taxon>Parendozoicomonas</taxon>
    </lineage>
</organism>
<sequence>MLFSSLRALTGQITKAAALSLILLPAWASASSSPAKVLVSIKPLELIASAITDGVSQPELLLPPGTSPHDYSLRPSDVRKLTNADLVFWVGEDLESFMTDLLDRHVDKNRSIPLMDVPGVEVKNLLTAEQDEDEHAGHNHANEHGHEHDHHGHNHGSHDPHIWLSPENAIAMARTMTQALSEADKANAEKYQHNYLAFADKVQATDQLNQSVLKDAKKQGFFVFHDAWGYFTRHYGLTVLDTFTVSPEQAPGARHMVQLRNQLLEAGNTCIFREPQFKPSYLKTMTDKTDASVDVLDPLASDIKPGPDAYPQFMSELAVTIRDCLADAGQKPAK</sequence>
<dbReference type="InterPro" id="IPR006127">
    <property type="entry name" value="ZnuA-like"/>
</dbReference>
<dbReference type="FunFam" id="3.40.50.1980:FF:000028">
    <property type="entry name" value="High-affinity zinc uptake system protein znuA"/>
    <property type="match status" value="1"/>
</dbReference>
<reference evidence="8 9" key="1">
    <citation type="submission" date="2017-03" db="EMBL/GenBank/DDBJ databases">
        <authorList>
            <person name="Afonso C.L."/>
            <person name="Miller P.J."/>
            <person name="Scott M.A."/>
            <person name="Spackman E."/>
            <person name="Goraichik I."/>
            <person name="Dimitrov K.M."/>
            <person name="Suarez D.L."/>
            <person name="Swayne D.E."/>
        </authorList>
    </citation>
    <scope>NUCLEOTIDE SEQUENCE [LARGE SCALE GENOMIC DNA]</scope>
    <source>
        <strain evidence="8">SB41UT1</strain>
    </source>
</reference>
<protein>
    <recommendedName>
        <fullName evidence="2">High-affinity zinc uptake system protein ZnuA</fullName>
    </recommendedName>
</protein>
<dbReference type="PANTHER" id="PTHR42953">
    <property type="entry name" value="HIGH-AFFINITY ZINC UPTAKE SYSTEM PROTEIN ZNUA-RELATED"/>
    <property type="match status" value="1"/>
</dbReference>
<evidence type="ECO:0000256" key="1">
    <source>
        <dbReference type="ARBA" id="ARBA00011028"/>
    </source>
</evidence>
<dbReference type="Gene3D" id="3.40.50.1980">
    <property type="entry name" value="Nitrogenase molybdenum iron protein domain"/>
    <property type="match status" value="2"/>
</dbReference>
<comment type="similarity">
    <text evidence="1 6">Belongs to the bacterial solute-binding protein 9 family.</text>
</comment>
<dbReference type="NCBIfam" id="NF007091">
    <property type="entry name" value="PRK09545.1"/>
    <property type="match status" value="1"/>
</dbReference>
<evidence type="ECO:0000313" key="8">
    <source>
        <dbReference type="EMBL" id="SMA46697.1"/>
    </source>
</evidence>
<evidence type="ECO:0000256" key="3">
    <source>
        <dbReference type="ARBA" id="ARBA00022448"/>
    </source>
</evidence>
<gene>
    <name evidence="8" type="primary">znuA</name>
    <name evidence="8" type="ORF">EHSB41UT_02240</name>
</gene>